<dbReference type="EMBL" id="GBXM01042502">
    <property type="protein sequence ID" value="JAH66075.1"/>
    <property type="molecule type" value="Transcribed_RNA"/>
</dbReference>
<dbReference type="AlphaFoldDB" id="A0A0E9ULE1"/>
<evidence type="ECO:0000313" key="1">
    <source>
        <dbReference type="EMBL" id="JAH66075.1"/>
    </source>
</evidence>
<proteinExistence type="predicted"/>
<reference evidence="1" key="2">
    <citation type="journal article" date="2015" name="Fish Shellfish Immunol.">
        <title>Early steps in the European eel (Anguilla anguilla)-Vibrio vulnificus interaction in the gills: Role of the RtxA13 toxin.</title>
        <authorList>
            <person name="Callol A."/>
            <person name="Pajuelo D."/>
            <person name="Ebbesson L."/>
            <person name="Teles M."/>
            <person name="MacKenzie S."/>
            <person name="Amaro C."/>
        </authorList>
    </citation>
    <scope>NUCLEOTIDE SEQUENCE</scope>
</reference>
<reference evidence="1" key="1">
    <citation type="submission" date="2014-11" db="EMBL/GenBank/DDBJ databases">
        <authorList>
            <person name="Amaro Gonzalez C."/>
        </authorList>
    </citation>
    <scope>NUCLEOTIDE SEQUENCE</scope>
</reference>
<name>A0A0E9ULE1_ANGAN</name>
<accession>A0A0E9ULE1</accession>
<protein>
    <submittedName>
        <fullName evidence="1">Uncharacterized protein</fullName>
    </submittedName>
</protein>
<organism evidence="1">
    <name type="scientific">Anguilla anguilla</name>
    <name type="common">European freshwater eel</name>
    <name type="synonym">Muraena anguilla</name>
    <dbReference type="NCBI Taxonomy" id="7936"/>
    <lineage>
        <taxon>Eukaryota</taxon>
        <taxon>Metazoa</taxon>
        <taxon>Chordata</taxon>
        <taxon>Craniata</taxon>
        <taxon>Vertebrata</taxon>
        <taxon>Euteleostomi</taxon>
        <taxon>Actinopterygii</taxon>
        <taxon>Neopterygii</taxon>
        <taxon>Teleostei</taxon>
        <taxon>Anguilliformes</taxon>
        <taxon>Anguillidae</taxon>
        <taxon>Anguilla</taxon>
    </lineage>
</organism>
<sequence length="61" mass="7125">MKPRWCGLLYVSLGTLKTDTLVFAKIPTFKRKNAMTWRETSQSGNFQPENAIISRGFWSEW</sequence>